<dbReference type="Pfam" id="PF05050">
    <property type="entry name" value="Methyltransf_21"/>
    <property type="match status" value="1"/>
</dbReference>
<reference evidence="2" key="1">
    <citation type="submission" date="2015-02" db="EMBL/GenBank/DDBJ databases">
        <authorList>
            <person name="Patil P.P."/>
            <person name="Midha S."/>
            <person name="Mali S."/>
            <person name="Gautam V."/>
            <person name="Dash L."/>
            <person name="Kumar S."/>
            <person name="Shastri J."/>
            <person name="Singhal L."/>
            <person name="Patil P.B."/>
        </authorList>
    </citation>
    <scope>NUCLEOTIDE SEQUENCE</scope>
    <source>
        <strain evidence="2">BC-19</strain>
    </source>
</reference>
<evidence type="ECO:0000313" key="5">
    <source>
        <dbReference type="Proteomes" id="UP000191686"/>
    </source>
</evidence>
<dbReference type="EMBL" id="MUTJ01000027">
    <property type="protein sequence ID" value="ONU89860.1"/>
    <property type="molecule type" value="Genomic_DNA"/>
</dbReference>
<dbReference type="GO" id="GO:0032259">
    <property type="term" value="P:methylation"/>
    <property type="evidence" value="ECO:0007669"/>
    <property type="project" value="UniProtKB-KW"/>
</dbReference>
<sequence length="276" mass="30690">MFSEQRPTAFILAATNHGPLIVNRNDYAMVDGRPCYGVGFNLLETGSFDGSEVEFLLSLLRVQRQRLGDGVVFLDCGANIGVFSIEAGRMMTHWGTVHAFEPQDFIFYALAGNIALNNLFNVQAHGVALGAADEVITIPSVNYSQPGSYGSLEIKEPATSMLSIGQSVDYTPETGRQVRQITLDGLNLKRVDLLKIDVESMEIDVLMGARLIIKTFRPLIWVETLKTDAQRIKDLLGEYDYRFFDAGLNMLAVPADDSELLKRFWVNEENVLFVTV</sequence>
<evidence type="ECO:0000313" key="3">
    <source>
        <dbReference type="EMBL" id="ONU89860.1"/>
    </source>
</evidence>
<dbReference type="AlphaFoldDB" id="A0A1V2W868"/>
<dbReference type="InterPro" id="IPR052514">
    <property type="entry name" value="SAM-dependent_MTase"/>
</dbReference>
<reference evidence="2 5" key="3">
    <citation type="journal article" date="2017" name="Front. Microbiol.">
        <title>Genomics reveals a unique clone of Burkholderia cenocepacia harbouring an actively excising novel genomic island.</title>
        <authorList>
            <person name="Patil P."/>
            <person name="Mali S."/>
            <person name="Midha S."/>
            <person name="Gautam V."/>
            <person name="Dash L."/>
            <person name="Kumar S."/>
            <person name="Shastri J."/>
            <person name="Singhal L."/>
            <person name="Patil P.B."/>
        </authorList>
    </citation>
    <scope>NUCLEOTIDE SEQUENCE [LARGE SCALE GENOMIC DNA]</scope>
    <source>
        <strain evidence="2 5">BC-19</strain>
    </source>
</reference>
<proteinExistence type="predicted"/>
<protein>
    <submittedName>
        <fullName evidence="2">FkbM family methyltransferase</fullName>
    </submittedName>
</protein>
<dbReference type="Proteomes" id="UP000191686">
    <property type="component" value="Unassembled WGS sequence"/>
</dbReference>
<comment type="caution">
    <text evidence="3">The sequence shown here is derived from an EMBL/GenBank/DDBJ whole genome shotgun (WGS) entry which is preliminary data.</text>
</comment>
<name>A0A1V2W868_9BURK</name>
<feature type="domain" description="Methyltransferase FkbM" evidence="1">
    <location>
        <begin position="75"/>
        <end position="243"/>
    </location>
</feature>
<dbReference type="PANTHER" id="PTHR34203">
    <property type="entry name" value="METHYLTRANSFERASE, FKBM FAMILY PROTEIN"/>
    <property type="match status" value="1"/>
</dbReference>
<evidence type="ECO:0000313" key="2">
    <source>
        <dbReference type="EMBL" id="MCW3713309.1"/>
    </source>
</evidence>
<evidence type="ECO:0000259" key="1">
    <source>
        <dbReference type="Pfam" id="PF05050"/>
    </source>
</evidence>
<dbReference type="SUPFAM" id="SSF53335">
    <property type="entry name" value="S-adenosyl-L-methionine-dependent methyltransferases"/>
    <property type="match status" value="1"/>
</dbReference>
<dbReference type="GeneID" id="56560016"/>
<reference evidence="2" key="5">
    <citation type="submission" date="2021-09" db="EMBL/GenBank/DDBJ databases">
        <authorList>
            <person name="Saroha T."/>
            <person name="Patil P."/>
            <person name="Gautam D.V."/>
            <person name="Patil D.P.B."/>
        </authorList>
    </citation>
    <scope>NUCLEOTIDE SEQUENCE</scope>
    <source>
        <strain evidence="2">BC-19</strain>
    </source>
</reference>
<dbReference type="RefSeq" id="WP_034203559.1">
    <property type="nucleotide sequence ID" value="NZ_CADETK010000001.1"/>
</dbReference>
<dbReference type="GO" id="GO:0008168">
    <property type="term" value="F:methyltransferase activity"/>
    <property type="evidence" value="ECO:0007669"/>
    <property type="project" value="UniProtKB-KW"/>
</dbReference>
<dbReference type="NCBIfam" id="TIGR01444">
    <property type="entry name" value="fkbM_fam"/>
    <property type="match status" value="1"/>
</dbReference>
<dbReference type="InterPro" id="IPR006342">
    <property type="entry name" value="FkbM_mtfrase"/>
</dbReference>
<dbReference type="OrthoDB" id="7016221at2"/>
<accession>A0A1V2W868</accession>
<reference evidence="2 5" key="4">
    <citation type="journal article" date="2017" name="Front. Microbiol.">
        <title>Genomics Reveals a Unique Clone of Burkholderia cenocepacia Harboring an Actively Excising Novel Genomic Island.</title>
        <authorList>
            <person name="Patil P.P."/>
            <person name="Mali S."/>
            <person name="Midha S."/>
            <person name="Gautam V."/>
            <person name="Dash L."/>
            <person name="Kumar S."/>
            <person name="Shastri J."/>
            <person name="Singhal L."/>
            <person name="Patil P.B."/>
        </authorList>
    </citation>
    <scope>NUCLEOTIDE SEQUENCE [LARGE SCALE GENOMIC DNA]</scope>
    <source>
        <strain evidence="2 5">BC-19</strain>
    </source>
</reference>
<dbReference type="Proteomes" id="UP000188543">
    <property type="component" value="Unassembled WGS sequence"/>
</dbReference>
<dbReference type="PANTHER" id="PTHR34203:SF15">
    <property type="entry name" value="SLL1173 PROTEIN"/>
    <property type="match status" value="1"/>
</dbReference>
<dbReference type="Gene3D" id="3.40.50.150">
    <property type="entry name" value="Vaccinia Virus protein VP39"/>
    <property type="match status" value="1"/>
</dbReference>
<dbReference type="InterPro" id="IPR029063">
    <property type="entry name" value="SAM-dependent_MTases_sf"/>
</dbReference>
<evidence type="ECO:0000313" key="4">
    <source>
        <dbReference type="Proteomes" id="UP000188543"/>
    </source>
</evidence>
<keyword evidence="2" id="KW-0489">Methyltransferase</keyword>
<organism evidence="3 4">
    <name type="scientific">Burkholderia cenocepacia</name>
    <dbReference type="NCBI Taxonomy" id="95486"/>
    <lineage>
        <taxon>Bacteria</taxon>
        <taxon>Pseudomonadati</taxon>
        <taxon>Pseudomonadota</taxon>
        <taxon>Betaproteobacteria</taxon>
        <taxon>Burkholderiales</taxon>
        <taxon>Burkholderiaceae</taxon>
        <taxon>Burkholderia</taxon>
        <taxon>Burkholderia cepacia complex</taxon>
    </lineage>
</organism>
<keyword evidence="2" id="KW-0808">Transferase</keyword>
<gene>
    <name evidence="3" type="ORF">A8E72_08210</name>
    <name evidence="2" type="ORF">UE95_018665</name>
</gene>
<dbReference type="EMBL" id="JYMX02000014">
    <property type="protein sequence ID" value="MCW3713309.1"/>
    <property type="molecule type" value="Genomic_DNA"/>
</dbReference>
<reference evidence="3 4" key="2">
    <citation type="submission" date="2016-08" db="EMBL/GenBank/DDBJ databases">
        <authorList>
            <person name="Seilhamer J.J."/>
        </authorList>
    </citation>
    <scope>NUCLEOTIDE SEQUENCE [LARGE SCALE GENOMIC DNA]</scope>
    <source>
        <strain evidence="3 4">VC14762</strain>
    </source>
</reference>